<dbReference type="GO" id="GO:0016740">
    <property type="term" value="F:transferase activity"/>
    <property type="evidence" value="ECO:0007669"/>
    <property type="project" value="UniProtKB-KW"/>
</dbReference>
<keyword evidence="3" id="KW-1185">Reference proteome</keyword>
<evidence type="ECO:0000313" key="3">
    <source>
        <dbReference type="Proteomes" id="UP000662973"/>
    </source>
</evidence>
<evidence type="ECO:0000313" key="1">
    <source>
        <dbReference type="EMBL" id="QSG10142.1"/>
    </source>
</evidence>
<reference evidence="2 3" key="1">
    <citation type="submission" date="2020-11" db="EMBL/GenBank/DDBJ databases">
        <title>Carbohydrate-dependent, anaerobic sulfur respiration: A novel catabolism in halophilic archaea.</title>
        <authorList>
            <person name="Sorokin D.Y."/>
            <person name="Messina E."/>
            <person name="Smedile F."/>
            <person name="La Cono V."/>
            <person name="Hallsworth J.E."/>
            <person name="Yakimov M.M."/>
        </authorList>
    </citation>
    <scope>NUCLEOTIDE SEQUENCE</scope>
    <source>
        <strain evidence="2">HSR-Bgl</strain>
        <strain evidence="1 3">HSR12-2</strain>
    </source>
</reference>
<dbReference type="Proteomes" id="UP000662973">
    <property type="component" value="Chromosome"/>
</dbReference>
<sequence>MVPETVETDRLRLKRLSLDTVDTLALYEHVNSSAPHIDGITRYLSWDERESAEDRDAVSG</sequence>
<dbReference type="RefSeq" id="WP_229110295.1">
    <property type="nucleotide sequence ID" value="NZ_CP064788.1"/>
</dbReference>
<proteinExistence type="predicted"/>
<dbReference type="GeneID" id="68859857"/>
<evidence type="ECO:0000313" key="4">
    <source>
        <dbReference type="Proteomes" id="UP000663305"/>
    </source>
</evidence>
<evidence type="ECO:0000313" key="2">
    <source>
        <dbReference type="EMBL" id="QSG10765.1"/>
    </source>
</evidence>
<dbReference type="Proteomes" id="UP000663305">
    <property type="component" value="Chromosome"/>
</dbReference>
<gene>
    <name evidence="2" type="primary">rimL</name>
    <name evidence="1" type="synonym">rimL4</name>
    <name evidence="2" type="ORF">HSBGL_0328</name>
    <name evidence="1" type="ORF">HSR122_2768</name>
</gene>
<dbReference type="EMBL" id="CP064789">
    <property type="protein sequence ID" value="QSG10765.1"/>
    <property type="molecule type" value="Genomic_DNA"/>
</dbReference>
<protein>
    <submittedName>
        <fullName evidence="2">Acetyltransferase, RimL family</fullName>
    </submittedName>
</protein>
<accession>A0A897NBX9</accession>
<dbReference type="EMBL" id="CP064788">
    <property type="protein sequence ID" value="QSG10142.1"/>
    <property type="molecule type" value="Genomic_DNA"/>
</dbReference>
<dbReference type="KEGG" id="hds:HSR122_2768"/>
<keyword evidence="2" id="KW-0808">Transferase</keyword>
<dbReference type="AlphaFoldDB" id="A0A897NH37"/>
<organism evidence="2 4">
    <name type="scientific">Halapricum desulfuricans</name>
    <dbReference type="NCBI Taxonomy" id="2841257"/>
    <lineage>
        <taxon>Archaea</taxon>
        <taxon>Methanobacteriati</taxon>
        <taxon>Methanobacteriota</taxon>
        <taxon>Stenosarchaea group</taxon>
        <taxon>Halobacteria</taxon>
        <taxon>Halobacteriales</taxon>
        <taxon>Haloarculaceae</taxon>
        <taxon>Halapricum</taxon>
    </lineage>
</organism>
<accession>A0A897NH37</accession>
<name>A0A897NH37_9EURY</name>